<dbReference type="GO" id="GO:0016491">
    <property type="term" value="F:oxidoreductase activity"/>
    <property type="evidence" value="ECO:0007669"/>
    <property type="project" value="UniProtKB-KW"/>
</dbReference>
<dbReference type="Gene3D" id="3.50.50.60">
    <property type="entry name" value="FAD/NAD(P)-binding domain"/>
    <property type="match status" value="1"/>
</dbReference>
<keyword evidence="2" id="KW-0274">FAD</keyword>
<evidence type="ECO:0000256" key="3">
    <source>
        <dbReference type="ARBA" id="ARBA00023002"/>
    </source>
</evidence>
<keyword evidence="3" id="KW-0560">Oxidoreductase</keyword>
<feature type="transmembrane region" description="Helical" evidence="5">
    <location>
        <begin position="6"/>
        <end position="27"/>
    </location>
</feature>
<protein>
    <recommendedName>
        <fullName evidence="6">FAD-binding domain-containing protein</fullName>
    </recommendedName>
</protein>
<dbReference type="PANTHER" id="PTHR43476">
    <property type="entry name" value="3-(3-HYDROXY-PHENYL)PROPIONATE/3-HYDROXYCINNAMIC ACID HYDROXYLASE"/>
    <property type="match status" value="1"/>
</dbReference>
<dbReference type="VEuPathDB" id="FungiDB:PV08_07882"/>
<dbReference type="EMBL" id="KN847496">
    <property type="protein sequence ID" value="KIW15095.1"/>
    <property type="molecule type" value="Genomic_DNA"/>
</dbReference>
<dbReference type="InterPro" id="IPR050631">
    <property type="entry name" value="PheA/TfdB_FAD_monoxygenase"/>
</dbReference>
<dbReference type="OrthoDB" id="10016252at2759"/>
<dbReference type="GeneID" id="27334965"/>
<dbReference type="PANTHER" id="PTHR43476:SF4">
    <property type="entry name" value="BLR0106 PROTEIN"/>
    <property type="match status" value="1"/>
</dbReference>
<dbReference type="Gene3D" id="1.20.140.150">
    <property type="match status" value="1"/>
</dbReference>
<proteinExistence type="predicted"/>
<keyword evidence="5" id="KW-0812">Transmembrane</keyword>
<keyword evidence="5" id="KW-1133">Transmembrane helix</keyword>
<evidence type="ECO:0000313" key="8">
    <source>
        <dbReference type="Proteomes" id="UP000053328"/>
    </source>
</evidence>
<dbReference type="SUPFAM" id="SSF51905">
    <property type="entry name" value="FAD/NAD(P)-binding domain"/>
    <property type="match status" value="1"/>
</dbReference>
<dbReference type="HOGENOM" id="CLU_386854_0_0_1"/>
<feature type="transmembrane region" description="Helical" evidence="5">
    <location>
        <begin position="681"/>
        <end position="701"/>
    </location>
</feature>
<gene>
    <name evidence="7" type="ORF">PV08_07882</name>
</gene>
<keyword evidence="4" id="KW-0520">NAD</keyword>
<dbReference type="InterPro" id="IPR036188">
    <property type="entry name" value="FAD/NAD-bd_sf"/>
</dbReference>
<evidence type="ECO:0000313" key="7">
    <source>
        <dbReference type="EMBL" id="KIW15095.1"/>
    </source>
</evidence>
<evidence type="ECO:0000256" key="5">
    <source>
        <dbReference type="SAM" id="Phobius"/>
    </source>
</evidence>
<evidence type="ECO:0000256" key="2">
    <source>
        <dbReference type="ARBA" id="ARBA00022827"/>
    </source>
</evidence>
<sequence length="714" mass="79483">MGKQTPVNKVIIVGAGPSGLLLGILLAKEGVKVQILEATNDLDKNPRAAHYAPSAVYELERAGVLEDVKAQGIHPDAVCWRKPDGSLIAGIKSRMDIEHPMVCLPLDKLDILLLEHYNKAPNTEVLWEHKVVSIDQDEHEARVHVETPTGKKTFSADYIVGCDGANSQIRRSLFGDLNYPGETLQKQIIATNVYYDFKKFGYWDSNFIIDENDWYMAARITDDGLWRVTYGDAWGLSTEEYLKRQPERFEKILPGNPKPGDYKLVSASPYKLHQRCADAFRVGRFLLAADAAHLCNPFGGLGLTGGIADVGSLFDALVALRHGKADDSILDKYSEVRREKWQKIIDPMSRANFSRVCLEEAESERNEFWALCKKIEEDEELAKQMAQAAASPKLRVPSANPPKPSTFDFGPLHTRLSCFGVLLHPDLYGLSEFLPPSPVLGHFSLRETSTRSVRATPKHHAKHWTTFGLFIQDASAWLWARVRRMADFSLVPSGHGNNYTGMLTRSIVFSAALFVFLAASGMTIASIIIPNWIAFDGSTPHGDPVHYTYGLHRRCSSTNIPPPLDSRSTRSIVMADSLQCVQFPRYNDCRGDDVYFCSMWRSVGFLMSFAVVLEGMTIAAFTILLVGGKQKREQGWGVLTILVALAAFVQAIGMALMAYLYENDEKFFSGWFLDKSWTMCTISWSFQALCAIAITLAAVILPSEGGYELIPDHA</sequence>
<dbReference type="RefSeq" id="XP_016235311.1">
    <property type="nucleotide sequence ID" value="XM_016382209.1"/>
</dbReference>
<feature type="transmembrane region" description="Helical" evidence="5">
    <location>
        <begin position="605"/>
        <end position="626"/>
    </location>
</feature>
<evidence type="ECO:0000256" key="1">
    <source>
        <dbReference type="ARBA" id="ARBA00022630"/>
    </source>
</evidence>
<dbReference type="Pfam" id="PF01494">
    <property type="entry name" value="FAD_binding_3"/>
    <property type="match status" value="1"/>
</dbReference>
<keyword evidence="1" id="KW-0285">Flavoprotein</keyword>
<dbReference type="Gene3D" id="3.30.70.2450">
    <property type="match status" value="1"/>
</dbReference>
<dbReference type="InterPro" id="IPR002938">
    <property type="entry name" value="FAD-bd"/>
</dbReference>
<organism evidence="7 8">
    <name type="scientific">Exophiala spinifera</name>
    <dbReference type="NCBI Taxonomy" id="91928"/>
    <lineage>
        <taxon>Eukaryota</taxon>
        <taxon>Fungi</taxon>
        <taxon>Dikarya</taxon>
        <taxon>Ascomycota</taxon>
        <taxon>Pezizomycotina</taxon>
        <taxon>Eurotiomycetes</taxon>
        <taxon>Chaetothyriomycetidae</taxon>
        <taxon>Chaetothyriales</taxon>
        <taxon>Herpotrichiellaceae</taxon>
        <taxon>Exophiala</taxon>
    </lineage>
</organism>
<dbReference type="AlphaFoldDB" id="A0A0D2B8W4"/>
<feature type="transmembrane region" description="Helical" evidence="5">
    <location>
        <begin position="507"/>
        <end position="529"/>
    </location>
</feature>
<feature type="transmembrane region" description="Helical" evidence="5">
    <location>
        <begin position="638"/>
        <end position="661"/>
    </location>
</feature>
<evidence type="ECO:0000256" key="4">
    <source>
        <dbReference type="ARBA" id="ARBA00023027"/>
    </source>
</evidence>
<reference evidence="7 8" key="1">
    <citation type="submission" date="2015-01" db="EMBL/GenBank/DDBJ databases">
        <title>The Genome Sequence of Exophiala spinifera CBS89968.</title>
        <authorList>
            <consortium name="The Broad Institute Genomics Platform"/>
            <person name="Cuomo C."/>
            <person name="de Hoog S."/>
            <person name="Gorbushina A."/>
            <person name="Stielow B."/>
            <person name="Teixiera M."/>
            <person name="Abouelleil A."/>
            <person name="Chapman S.B."/>
            <person name="Priest M."/>
            <person name="Young S.K."/>
            <person name="Wortman J."/>
            <person name="Nusbaum C."/>
            <person name="Birren B."/>
        </authorList>
    </citation>
    <scope>NUCLEOTIDE SEQUENCE [LARGE SCALE GENOMIC DNA]</scope>
    <source>
        <strain evidence="7 8">CBS 89968</strain>
    </source>
</reference>
<name>A0A0D2B8W4_9EURO</name>
<keyword evidence="8" id="KW-1185">Reference proteome</keyword>
<feature type="domain" description="FAD-binding" evidence="6">
    <location>
        <begin position="9"/>
        <end position="346"/>
    </location>
</feature>
<dbReference type="GO" id="GO:0071949">
    <property type="term" value="F:FAD binding"/>
    <property type="evidence" value="ECO:0007669"/>
    <property type="project" value="InterPro"/>
</dbReference>
<dbReference type="PRINTS" id="PR00420">
    <property type="entry name" value="RNGMNOXGNASE"/>
</dbReference>
<dbReference type="Proteomes" id="UP000053328">
    <property type="component" value="Unassembled WGS sequence"/>
</dbReference>
<accession>A0A0D2B8W4</accession>
<evidence type="ECO:0000259" key="6">
    <source>
        <dbReference type="Pfam" id="PF01494"/>
    </source>
</evidence>
<keyword evidence="5" id="KW-0472">Membrane</keyword>
<dbReference type="STRING" id="91928.A0A0D2B8W4"/>